<proteinExistence type="inferred from homology"/>
<evidence type="ECO:0000256" key="1">
    <source>
        <dbReference type="ARBA" id="ARBA00001946"/>
    </source>
</evidence>
<dbReference type="PANTHER" id="PTHR30523">
    <property type="entry name" value="PHOSPHOENOLPYRUVATE CARBOXYLASE"/>
    <property type="match status" value="1"/>
</dbReference>
<evidence type="ECO:0000256" key="11">
    <source>
        <dbReference type="PROSITE-ProRule" id="PRU10111"/>
    </source>
</evidence>
<dbReference type="InterPro" id="IPR022805">
    <property type="entry name" value="PEP_COase_bac/pln-type"/>
</dbReference>
<comment type="function">
    <text evidence="2 10">Forms oxaloacetate, a four-carbon dicarboxylic acid source for the tricarboxylic acid cycle.</text>
</comment>
<evidence type="ECO:0000256" key="3">
    <source>
        <dbReference type="ARBA" id="ARBA00008346"/>
    </source>
</evidence>
<dbReference type="Pfam" id="PF00311">
    <property type="entry name" value="PEPcase"/>
    <property type="match status" value="1"/>
</dbReference>
<sequence length="904" mass="101465">MLGRILAEQKGEDLLDQVERIRQLAKEAQQSDNRIEVFSRMAEELRDVPMERVTDLVRAFTLYFQLANTAEQNQRARARNNRPEQEDWIQRAVARITDSLGTDELARIANKLDIRLVFTAHPTEASRRAVLAKLRRLFDVLSEDTVEGTAARRRQDRRLAEIIELLWQTDELRRTAPTPVDEARNLLYYLKSLYTDALPGTVALLAAELDAAGVELDSSSEPLQLFSWIGGDRDGNPFVTPEVTAEILRMQANEAITVALEKLEYASQVLSVSTKLVKPDERLAASIAADLKALPRFPGFVHELFQDEPFRLKVELMKGKFLNTRSRINEGTPHVPGSDYACTNEIRDDLEIIIDALERTKSERVITGLAGDVRRTLGGIGLTLAAIDVREHSAKHHELLSQLFDRLGEHGTPYADMSVEERTEVLSRELASKRPLAGPGLAHGTMDIPEAQQRTYDTFAEIARAQNIYGPDVAETYIVSMTHGAHDILAAAVIAREAGLIEIPSESSRGHAAIGFVPLLEEVQELRIADTILDTLFSDPSYREIVRMRGNLQEVMLGYSDSNKDSGVLTSQWEIHQAQRRLRDVCAKHGIDLRLFHGRGGSVGRGGGPTYDSILSQPYGVLDGEMKFTEQGEVISDKYLHPELARENLELTVAAVMEASSLHRAARAPHDVQVSRDRLMEYMSEAAFRRYRQLIDDPDLPEYFVTTTPVEQLGMLNIGSRPSKRTTADSGIDGLRAIPWVFGWTQSRQIVPGWFGVGTALRAARQAGYGDELKDMYEGWHFFRAVVSNVEMTAKKTDLGIAQHYVRSLAPERLWPLFHLIREEFEITLEEIGALTGEEQLLESNPVLRRTLEVRDQYLHPINYMQVNLLTRIRQLDDGEASEDLKRALLTTINGIAAGMRNTG</sequence>
<feature type="active site" evidence="10 11">
    <location>
        <position position="121"/>
    </location>
</feature>
<dbReference type="SUPFAM" id="SSF51621">
    <property type="entry name" value="Phosphoenolpyruvate/pyruvate domain"/>
    <property type="match status" value="1"/>
</dbReference>
<comment type="subunit">
    <text evidence="10">Homotetramer.</text>
</comment>
<evidence type="ECO:0000256" key="2">
    <source>
        <dbReference type="ARBA" id="ARBA00003670"/>
    </source>
</evidence>
<evidence type="ECO:0000256" key="8">
    <source>
        <dbReference type="ARBA" id="ARBA00023300"/>
    </source>
</evidence>
<gene>
    <name evidence="10 13" type="primary">ppc</name>
    <name evidence="13" type="ORF">JVW63_01710</name>
</gene>
<keyword evidence="7 10" id="KW-0456">Lyase</keyword>
<evidence type="ECO:0000313" key="13">
    <source>
        <dbReference type="EMBL" id="MBM9432427.1"/>
    </source>
</evidence>
<evidence type="ECO:0000256" key="7">
    <source>
        <dbReference type="ARBA" id="ARBA00023239"/>
    </source>
</evidence>
<evidence type="ECO:0000313" key="14">
    <source>
        <dbReference type="Proteomes" id="UP000705983"/>
    </source>
</evidence>
<comment type="catalytic activity">
    <reaction evidence="9 10">
        <text>oxaloacetate + phosphate = phosphoenolpyruvate + hydrogencarbonate</text>
        <dbReference type="Rhea" id="RHEA:28370"/>
        <dbReference type="ChEBI" id="CHEBI:16452"/>
        <dbReference type="ChEBI" id="CHEBI:17544"/>
        <dbReference type="ChEBI" id="CHEBI:43474"/>
        <dbReference type="ChEBI" id="CHEBI:58702"/>
        <dbReference type="EC" id="4.1.1.31"/>
    </reaction>
</comment>
<evidence type="ECO:0000256" key="4">
    <source>
        <dbReference type="ARBA" id="ARBA00012305"/>
    </source>
</evidence>
<evidence type="ECO:0000256" key="9">
    <source>
        <dbReference type="ARBA" id="ARBA00048995"/>
    </source>
</evidence>
<dbReference type="EMBL" id="JAFFJS010000001">
    <property type="protein sequence ID" value="MBM9432427.1"/>
    <property type="molecule type" value="Genomic_DNA"/>
</dbReference>
<dbReference type="InterPro" id="IPR033129">
    <property type="entry name" value="PEPCASE_His_AS"/>
</dbReference>
<keyword evidence="14" id="KW-1185">Reference proteome</keyword>
<evidence type="ECO:0000256" key="5">
    <source>
        <dbReference type="ARBA" id="ARBA00022419"/>
    </source>
</evidence>
<comment type="caution">
    <text evidence="13">The sequence shown here is derived from an EMBL/GenBank/DDBJ whole genome shotgun (WGS) entry which is preliminary data.</text>
</comment>
<protein>
    <recommendedName>
        <fullName evidence="5 10">Phosphoenolpyruvate carboxylase</fullName>
        <shortName evidence="10">PEPC</shortName>
        <shortName evidence="10">PEPCase</shortName>
        <ecNumber evidence="4 10">4.1.1.31</ecNumber>
    </recommendedName>
</protein>
<dbReference type="PROSITE" id="PS00781">
    <property type="entry name" value="PEPCASE_1"/>
    <property type="match status" value="1"/>
</dbReference>
<dbReference type="Gene3D" id="1.20.1440.90">
    <property type="entry name" value="Phosphoenolpyruvate/pyruvate domain"/>
    <property type="match status" value="1"/>
</dbReference>
<dbReference type="NCBIfam" id="NF000584">
    <property type="entry name" value="PRK00009.1"/>
    <property type="match status" value="1"/>
</dbReference>
<dbReference type="InterPro" id="IPR015813">
    <property type="entry name" value="Pyrv/PenolPyrv_kinase-like_dom"/>
</dbReference>
<name>A0ABS2TDN9_9ACTO</name>
<comment type="similarity">
    <text evidence="3 10">Belongs to the PEPCase type 1 family.</text>
</comment>
<reference evidence="14" key="1">
    <citation type="submission" date="2021-02" db="EMBL/GenBank/DDBJ databases">
        <title>Leucobacter sp. CX169.</title>
        <authorList>
            <person name="Cheng Y."/>
        </authorList>
    </citation>
    <scope>NUCLEOTIDE SEQUENCE [LARGE SCALE GENOMIC DNA]</scope>
    <source>
        <strain evidence="14">JY899</strain>
    </source>
</reference>
<dbReference type="PANTHER" id="PTHR30523:SF6">
    <property type="entry name" value="PHOSPHOENOLPYRUVATE CARBOXYLASE"/>
    <property type="match status" value="1"/>
</dbReference>
<evidence type="ECO:0000256" key="6">
    <source>
        <dbReference type="ARBA" id="ARBA00022842"/>
    </source>
</evidence>
<dbReference type="Proteomes" id="UP000705983">
    <property type="component" value="Unassembled WGS sequence"/>
</dbReference>
<comment type="cofactor">
    <cofactor evidence="1 10">
        <name>Mg(2+)</name>
        <dbReference type="ChEBI" id="CHEBI:18420"/>
    </cofactor>
</comment>
<evidence type="ECO:0000256" key="12">
    <source>
        <dbReference type="PROSITE-ProRule" id="PRU10112"/>
    </source>
</evidence>
<dbReference type="InterPro" id="IPR018129">
    <property type="entry name" value="PEP_COase_Lys_AS"/>
</dbReference>
<dbReference type="EC" id="4.1.1.31" evidence="4 10"/>
<dbReference type="PROSITE" id="PS00393">
    <property type="entry name" value="PEPCASE_2"/>
    <property type="match status" value="1"/>
</dbReference>
<keyword evidence="6 10" id="KW-0460">Magnesium</keyword>
<dbReference type="GO" id="GO:0008964">
    <property type="term" value="F:phosphoenolpyruvate carboxylase activity"/>
    <property type="evidence" value="ECO:0007669"/>
    <property type="project" value="UniProtKB-EC"/>
</dbReference>
<organism evidence="13 14">
    <name type="scientific">Flaviflexus equikiangi</name>
    <dbReference type="NCBI Taxonomy" id="2758573"/>
    <lineage>
        <taxon>Bacteria</taxon>
        <taxon>Bacillati</taxon>
        <taxon>Actinomycetota</taxon>
        <taxon>Actinomycetes</taxon>
        <taxon>Actinomycetales</taxon>
        <taxon>Actinomycetaceae</taxon>
        <taxon>Flaviflexus</taxon>
    </lineage>
</organism>
<dbReference type="HAMAP" id="MF_00595">
    <property type="entry name" value="PEPcase_type1"/>
    <property type="match status" value="1"/>
</dbReference>
<accession>A0ABS2TDN9</accession>
<feature type="active site" evidence="10 12">
    <location>
        <position position="564"/>
    </location>
</feature>
<evidence type="ECO:0000256" key="10">
    <source>
        <dbReference type="HAMAP-Rule" id="MF_00595"/>
    </source>
</evidence>
<dbReference type="PRINTS" id="PR00150">
    <property type="entry name" value="PEPCARBXLASE"/>
</dbReference>
<dbReference type="InterPro" id="IPR021135">
    <property type="entry name" value="PEP_COase"/>
</dbReference>
<keyword evidence="8 10" id="KW-0120">Carbon dioxide fixation</keyword>